<evidence type="ECO:0000313" key="3">
    <source>
        <dbReference type="Proteomes" id="UP000230233"/>
    </source>
</evidence>
<dbReference type="EMBL" id="PDUG01000007">
    <property type="protein sequence ID" value="PIC14480.1"/>
    <property type="molecule type" value="Genomic_DNA"/>
</dbReference>
<name>A0A2G5SHF1_9PELO</name>
<organism evidence="2 3">
    <name type="scientific">Caenorhabditis nigoni</name>
    <dbReference type="NCBI Taxonomy" id="1611254"/>
    <lineage>
        <taxon>Eukaryota</taxon>
        <taxon>Metazoa</taxon>
        <taxon>Ecdysozoa</taxon>
        <taxon>Nematoda</taxon>
        <taxon>Chromadorea</taxon>
        <taxon>Rhabditida</taxon>
        <taxon>Rhabditina</taxon>
        <taxon>Rhabditomorpha</taxon>
        <taxon>Rhabditoidea</taxon>
        <taxon>Rhabditidae</taxon>
        <taxon>Peloderinae</taxon>
        <taxon>Caenorhabditis</taxon>
    </lineage>
</organism>
<dbReference type="AlphaFoldDB" id="A0A2G5SHF1"/>
<keyword evidence="3" id="KW-1185">Reference proteome</keyword>
<feature type="region of interest" description="Disordered" evidence="1">
    <location>
        <begin position="23"/>
        <end position="48"/>
    </location>
</feature>
<sequence>MLKKPTTRCLNSSSFQLYKQRLNGSSTTEGRGWTRMRPQGHSEEDYAPYGSQPKTPFILLIFKLSDTKQRVVHFEGFARNVENDVRFSELPIGKLAKTENWFISFRKTVENNETSYAPCIYNRYGSEDVVHQIDVLFKLKNRNKEIEDKFLIKYSLELKNNYCAMGRSISVLDLMNSKSGWLDENGTISVEYGIRVKALKEYNQIWRFNFYDKISKNEIIHMEPNMSLGRFFIPRFYGHKEILNFHTNYFDGISDDSVFQLPRCDPVSAPDICFQIAHGVQMKDFYLTHVINAADLFKLWNVARYCELKIIEALELESVGNQTIEDLGIFGYDFAFQTAASFYVYCSKFRMRRLAGVVLRNMNSEKEMRDFMKEISGYASLLSGEAIKMLVRKIFDFYT</sequence>
<protein>
    <submittedName>
        <fullName evidence="2">Uncharacterized protein</fullName>
    </submittedName>
</protein>
<dbReference type="Proteomes" id="UP000230233">
    <property type="component" value="Unassembled WGS sequence"/>
</dbReference>
<reference evidence="3" key="1">
    <citation type="submission" date="2017-10" db="EMBL/GenBank/DDBJ databases">
        <title>Rapid genome shrinkage in a self-fertile nematode reveals novel sperm competition proteins.</title>
        <authorList>
            <person name="Yin D."/>
            <person name="Schwarz E.M."/>
            <person name="Thomas C.G."/>
            <person name="Felde R.L."/>
            <person name="Korf I.F."/>
            <person name="Cutter A.D."/>
            <person name="Schartner C.M."/>
            <person name="Ralston E.J."/>
            <person name="Meyer B.J."/>
            <person name="Haag E.S."/>
        </authorList>
    </citation>
    <scope>NUCLEOTIDE SEQUENCE [LARGE SCALE GENOMIC DNA]</scope>
    <source>
        <strain evidence="3">JU1422</strain>
    </source>
</reference>
<gene>
    <name evidence="2" type="ORF">B9Z55_026778</name>
</gene>
<accession>A0A2G5SHF1</accession>
<comment type="caution">
    <text evidence="2">The sequence shown here is derived from an EMBL/GenBank/DDBJ whole genome shotgun (WGS) entry which is preliminary data.</text>
</comment>
<proteinExistence type="predicted"/>
<evidence type="ECO:0000256" key="1">
    <source>
        <dbReference type="SAM" id="MobiDB-lite"/>
    </source>
</evidence>
<evidence type="ECO:0000313" key="2">
    <source>
        <dbReference type="EMBL" id="PIC14480.1"/>
    </source>
</evidence>